<comment type="caution">
    <text evidence="2">The sequence shown here is derived from an EMBL/GenBank/DDBJ whole genome shotgun (WGS) entry which is preliminary data.</text>
</comment>
<gene>
    <name evidence="2" type="ORF">UT08_C0012G0029</name>
</gene>
<name>A0A0G0KZ26_9BACT</name>
<dbReference type="STRING" id="1618570.UT08_C0012G0029"/>
<reference evidence="2 3" key="1">
    <citation type="journal article" date="2015" name="Nature">
        <title>rRNA introns, odd ribosomes, and small enigmatic genomes across a large radiation of phyla.</title>
        <authorList>
            <person name="Brown C.T."/>
            <person name="Hug L.A."/>
            <person name="Thomas B.C."/>
            <person name="Sharon I."/>
            <person name="Castelle C.J."/>
            <person name="Singh A."/>
            <person name="Wilkins M.J."/>
            <person name="Williams K.H."/>
            <person name="Banfield J.F."/>
        </authorList>
    </citation>
    <scope>NUCLEOTIDE SEQUENCE [LARGE SCALE GENOMIC DNA]</scope>
</reference>
<protein>
    <recommendedName>
        <fullName evidence="4">Prepilin-type N-terminal cleavage/methylation domain-containing protein</fullName>
    </recommendedName>
</protein>
<proteinExistence type="predicted"/>
<evidence type="ECO:0000313" key="2">
    <source>
        <dbReference type="EMBL" id="KKQ84933.1"/>
    </source>
</evidence>
<accession>A0A0G0KZ26</accession>
<evidence type="ECO:0000313" key="3">
    <source>
        <dbReference type="Proteomes" id="UP000034081"/>
    </source>
</evidence>
<evidence type="ECO:0008006" key="4">
    <source>
        <dbReference type="Google" id="ProtNLM"/>
    </source>
</evidence>
<dbReference type="Proteomes" id="UP000034081">
    <property type="component" value="Unassembled WGS sequence"/>
</dbReference>
<evidence type="ECO:0000256" key="1">
    <source>
        <dbReference type="SAM" id="Phobius"/>
    </source>
</evidence>
<keyword evidence="1" id="KW-0472">Membrane</keyword>
<sequence length="171" mass="18749">MRKSNLELGFTLVEMILYVAIVSIFVTAMVSFAWDAIYGRVKSYTHQEVNQNIRLAGKRINFEIRNAAGVNSASGSTLNLAMSDSSRNPTIIDVSGERLRIGYGSSGTCPTSNPCNLTSNIVSVTNLNFTDLSVSPDSINIKFSITVESTGDRQEFQKTETYESSSELRSN</sequence>
<dbReference type="EMBL" id="LBVL01000012">
    <property type="protein sequence ID" value="KKQ84933.1"/>
    <property type="molecule type" value="Genomic_DNA"/>
</dbReference>
<keyword evidence="1" id="KW-1133">Transmembrane helix</keyword>
<feature type="transmembrane region" description="Helical" evidence="1">
    <location>
        <begin position="15"/>
        <end position="34"/>
    </location>
</feature>
<keyword evidence="1" id="KW-0812">Transmembrane</keyword>
<organism evidence="2 3">
    <name type="scientific">Candidatus Woesebacteria bacterium GW2011_GWB1_38_8</name>
    <dbReference type="NCBI Taxonomy" id="1618570"/>
    <lineage>
        <taxon>Bacteria</taxon>
        <taxon>Candidatus Woeseibacteriota</taxon>
    </lineage>
</organism>
<dbReference type="AlphaFoldDB" id="A0A0G0KZ26"/>